<feature type="signal peptide" evidence="1">
    <location>
        <begin position="1"/>
        <end position="20"/>
    </location>
</feature>
<keyword evidence="3" id="KW-1185">Reference proteome</keyword>
<keyword evidence="1" id="KW-0732">Signal</keyword>
<evidence type="ECO:0000256" key="1">
    <source>
        <dbReference type="SAM" id="SignalP"/>
    </source>
</evidence>
<evidence type="ECO:0000313" key="3">
    <source>
        <dbReference type="Proteomes" id="UP001270362"/>
    </source>
</evidence>
<dbReference type="Proteomes" id="UP001270362">
    <property type="component" value="Unassembled WGS sequence"/>
</dbReference>
<name>A0AAE1C8Q8_9PEZI</name>
<reference evidence="2" key="1">
    <citation type="journal article" date="2023" name="Mol. Phylogenet. Evol.">
        <title>Genome-scale phylogeny and comparative genomics of the fungal order Sordariales.</title>
        <authorList>
            <person name="Hensen N."/>
            <person name="Bonometti L."/>
            <person name="Westerberg I."/>
            <person name="Brannstrom I.O."/>
            <person name="Guillou S."/>
            <person name="Cros-Aarteil S."/>
            <person name="Calhoun S."/>
            <person name="Haridas S."/>
            <person name="Kuo A."/>
            <person name="Mondo S."/>
            <person name="Pangilinan J."/>
            <person name="Riley R."/>
            <person name="LaButti K."/>
            <person name="Andreopoulos B."/>
            <person name="Lipzen A."/>
            <person name="Chen C."/>
            <person name="Yan M."/>
            <person name="Daum C."/>
            <person name="Ng V."/>
            <person name="Clum A."/>
            <person name="Steindorff A."/>
            <person name="Ohm R.A."/>
            <person name="Martin F."/>
            <person name="Silar P."/>
            <person name="Natvig D.O."/>
            <person name="Lalanne C."/>
            <person name="Gautier V."/>
            <person name="Ament-Velasquez S.L."/>
            <person name="Kruys A."/>
            <person name="Hutchinson M.I."/>
            <person name="Powell A.J."/>
            <person name="Barry K."/>
            <person name="Miller A.N."/>
            <person name="Grigoriev I.V."/>
            <person name="Debuchy R."/>
            <person name="Gladieux P."/>
            <person name="Hiltunen Thoren M."/>
            <person name="Johannesson H."/>
        </authorList>
    </citation>
    <scope>NUCLEOTIDE SEQUENCE</scope>
    <source>
        <strain evidence="2">CBS 314.62</strain>
    </source>
</reference>
<protein>
    <submittedName>
        <fullName evidence="2">Uncharacterized protein</fullName>
    </submittedName>
</protein>
<dbReference type="EMBL" id="JAULSO010000004">
    <property type="protein sequence ID" value="KAK3683335.1"/>
    <property type="molecule type" value="Genomic_DNA"/>
</dbReference>
<evidence type="ECO:0000313" key="2">
    <source>
        <dbReference type="EMBL" id="KAK3683335.1"/>
    </source>
</evidence>
<sequence>MRCTSTFVSVALALASLANGQVTVTSDSVVPVTTVLSATSPSVVTVTATGSSATSGAVTTISTTDMGGATGATTSTAGGVTTSTHTVVPTAGAAQLALDGPAVGLAVVCVLGLYRVHASVLRSLVEAGATPKSAFQIPIPVLALSSPAPRGTPQVANNMKRMLGLRESLINSRAKRYGDGQTRRCPFAPVTRQYRRGSEGESTGQYSVV</sequence>
<proteinExistence type="predicted"/>
<gene>
    <name evidence="2" type="ORF">B0T22DRAFT_483202</name>
</gene>
<organism evidence="2 3">
    <name type="scientific">Podospora appendiculata</name>
    <dbReference type="NCBI Taxonomy" id="314037"/>
    <lineage>
        <taxon>Eukaryota</taxon>
        <taxon>Fungi</taxon>
        <taxon>Dikarya</taxon>
        <taxon>Ascomycota</taxon>
        <taxon>Pezizomycotina</taxon>
        <taxon>Sordariomycetes</taxon>
        <taxon>Sordariomycetidae</taxon>
        <taxon>Sordariales</taxon>
        <taxon>Podosporaceae</taxon>
        <taxon>Podospora</taxon>
    </lineage>
</organism>
<feature type="chain" id="PRO_5042073524" evidence="1">
    <location>
        <begin position="21"/>
        <end position="209"/>
    </location>
</feature>
<reference evidence="2" key="2">
    <citation type="submission" date="2023-06" db="EMBL/GenBank/DDBJ databases">
        <authorList>
            <consortium name="Lawrence Berkeley National Laboratory"/>
            <person name="Haridas S."/>
            <person name="Hensen N."/>
            <person name="Bonometti L."/>
            <person name="Westerberg I."/>
            <person name="Brannstrom I.O."/>
            <person name="Guillou S."/>
            <person name="Cros-Aarteil S."/>
            <person name="Calhoun S."/>
            <person name="Kuo A."/>
            <person name="Mondo S."/>
            <person name="Pangilinan J."/>
            <person name="Riley R."/>
            <person name="Labutti K."/>
            <person name="Andreopoulos B."/>
            <person name="Lipzen A."/>
            <person name="Chen C."/>
            <person name="Yanf M."/>
            <person name="Daum C."/>
            <person name="Ng V."/>
            <person name="Clum A."/>
            <person name="Steindorff A."/>
            <person name="Ohm R."/>
            <person name="Martin F."/>
            <person name="Silar P."/>
            <person name="Natvig D."/>
            <person name="Lalanne C."/>
            <person name="Gautier V."/>
            <person name="Ament-Velasquez S.L."/>
            <person name="Kruys A."/>
            <person name="Hutchinson M.I."/>
            <person name="Powell A.J."/>
            <person name="Barry K."/>
            <person name="Miller A.N."/>
            <person name="Grigoriev I.V."/>
            <person name="Debuchy R."/>
            <person name="Gladieux P."/>
            <person name="Thoren M.H."/>
            <person name="Johannesson H."/>
        </authorList>
    </citation>
    <scope>NUCLEOTIDE SEQUENCE</scope>
    <source>
        <strain evidence="2">CBS 314.62</strain>
    </source>
</reference>
<dbReference type="AlphaFoldDB" id="A0AAE1C8Q8"/>
<accession>A0AAE1C8Q8</accession>
<comment type="caution">
    <text evidence="2">The sequence shown here is derived from an EMBL/GenBank/DDBJ whole genome shotgun (WGS) entry which is preliminary data.</text>
</comment>